<evidence type="ECO:0000256" key="7">
    <source>
        <dbReference type="SAM" id="Phobius"/>
    </source>
</evidence>
<organism evidence="8 9">
    <name type="scientific">Agaricicola taiwanensis</name>
    <dbReference type="NCBI Taxonomy" id="591372"/>
    <lineage>
        <taxon>Bacteria</taxon>
        <taxon>Pseudomonadati</taxon>
        <taxon>Pseudomonadota</taxon>
        <taxon>Alphaproteobacteria</taxon>
        <taxon>Rhodobacterales</taxon>
        <taxon>Paracoccaceae</taxon>
        <taxon>Agaricicola</taxon>
    </lineage>
</organism>
<accession>A0A8J2VML7</accession>
<feature type="transmembrane region" description="Helical" evidence="7">
    <location>
        <begin position="321"/>
        <end position="341"/>
    </location>
</feature>
<keyword evidence="6 7" id="KW-0472">Membrane</keyword>
<reference evidence="8" key="2">
    <citation type="submission" date="2020-09" db="EMBL/GenBank/DDBJ databases">
        <authorList>
            <person name="Sun Q."/>
            <person name="Sedlacek I."/>
        </authorList>
    </citation>
    <scope>NUCLEOTIDE SEQUENCE</scope>
    <source>
        <strain evidence="8">CCM 7684</strain>
    </source>
</reference>
<comment type="subcellular location">
    <subcellularLocation>
        <location evidence="1">Cell membrane</location>
        <topology evidence="1">Multi-pass membrane protein</topology>
    </subcellularLocation>
</comment>
<evidence type="ECO:0000256" key="3">
    <source>
        <dbReference type="ARBA" id="ARBA00022475"/>
    </source>
</evidence>
<proteinExistence type="inferred from homology"/>
<dbReference type="PANTHER" id="PTHR30250">
    <property type="entry name" value="PST FAMILY PREDICTED COLANIC ACID TRANSPORTER"/>
    <property type="match status" value="1"/>
</dbReference>
<feature type="transmembrane region" description="Helical" evidence="7">
    <location>
        <begin position="42"/>
        <end position="68"/>
    </location>
</feature>
<feature type="transmembrane region" description="Helical" evidence="7">
    <location>
        <begin position="80"/>
        <end position="100"/>
    </location>
</feature>
<dbReference type="InterPro" id="IPR050833">
    <property type="entry name" value="Poly_Biosynth_Transport"/>
</dbReference>
<feature type="transmembrane region" description="Helical" evidence="7">
    <location>
        <begin position="362"/>
        <end position="385"/>
    </location>
</feature>
<dbReference type="PANTHER" id="PTHR30250:SF10">
    <property type="entry name" value="LIPOPOLYSACCHARIDE BIOSYNTHESIS PROTEIN WZXC"/>
    <property type="match status" value="1"/>
</dbReference>
<keyword evidence="5 7" id="KW-1133">Transmembrane helix</keyword>
<sequence>MGGVKQQFAAGSFWSLVGQGGANVVNFIIFAILARLLGPIEFGIVAFASVFIDLSRSLALGGFPAALIREKVWDQEAASTAFWGNLIFSITLVALVGIAGGHFLSGSYGHDFGLVLAALSASLVIDALRATHEAKLEREFQFKSLAKRTTFATIGAGIIGVVLAFAGFGVWALVINRIINSLIQTIIIWQAASWSPSWTFHRQKFAVMFRYGIHLSASAVFGQISRRVPELLAGLLISSTAVGFYKVGSRIVNFVFDLTITPMRKAAIAGFSRLEGDEALVRGYRSVTRAVSLIALPAFFGLAGLGGDLVVLLFGEKWAESGPVMFALCLFGGVAAINYFVQPLLAAAGKTHLASARSFVTLVADVVICFLAAPFGISAMAFGYAGRAYAGLVPTLALLRRAVGLPPLKALQDIFPPFLSATIMLAALIGLRLYVLTDLSRLLEVVILVPAGVVIYFGTLGLFFRSFIRSVWKDLHPLAAPALMRMGRAPQTAKTSMPPRTS</sequence>
<reference evidence="8" key="1">
    <citation type="journal article" date="2014" name="Int. J. Syst. Evol. Microbiol.">
        <title>Complete genome sequence of Corynebacterium casei LMG S-19264T (=DSM 44701T), isolated from a smear-ripened cheese.</title>
        <authorList>
            <consortium name="US DOE Joint Genome Institute (JGI-PGF)"/>
            <person name="Walter F."/>
            <person name="Albersmeier A."/>
            <person name="Kalinowski J."/>
            <person name="Ruckert C."/>
        </authorList>
    </citation>
    <scope>NUCLEOTIDE SEQUENCE</scope>
    <source>
        <strain evidence="8">CCM 7684</strain>
    </source>
</reference>
<evidence type="ECO:0000256" key="4">
    <source>
        <dbReference type="ARBA" id="ARBA00022692"/>
    </source>
</evidence>
<keyword evidence="4 7" id="KW-0812">Transmembrane</keyword>
<name>A0A8J2VML7_9RHOB</name>
<gene>
    <name evidence="8" type="ORF">GCM10007276_04910</name>
</gene>
<dbReference type="Pfam" id="PF13440">
    <property type="entry name" value="Polysacc_synt_3"/>
    <property type="match status" value="1"/>
</dbReference>
<feature type="transmembrane region" description="Helical" evidence="7">
    <location>
        <begin position="12"/>
        <end position="36"/>
    </location>
</feature>
<keyword evidence="3" id="KW-1003">Cell membrane</keyword>
<feature type="transmembrane region" description="Helical" evidence="7">
    <location>
        <begin position="442"/>
        <end position="464"/>
    </location>
</feature>
<feature type="transmembrane region" description="Helical" evidence="7">
    <location>
        <begin position="151"/>
        <end position="175"/>
    </location>
</feature>
<evidence type="ECO:0000256" key="6">
    <source>
        <dbReference type="ARBA" id="ARBA00023136"/>
    </source>
</evidence>
<feature type="transmembrane region" description="Helical" evidence="7">
    <location>
        <begin position="290"/>
        <end position="315"/>
    </location>
</feature>
<dbReference type="Proteomes" id="UP000602745">
    <property type="component" value="Unassembled WGS sequence"/>
</dbReference>
<evidence type="ECO:0000313" key="8">
    <source>
        <dbReference type="EMBL" id="GGE30702.1"/>
    </source>
</evidence>
<dbReference type="EMBL" id="BMCP01000001">
    <property type="protein sequence ID" value="GGE30702.1"/>
    <property type="molecule type" value="Genomic_DNA"/>
</dbReference>
<dbReference type="RefSeq" id="WP_188408110.1">
    <property type="nucleotide sequence ID" value="NZ_BMCP01000001.1"/>
</dbReference>
<feature type="transmembrane region" description="Helical" evidence="7">
    <location>
        <begin position="414"/>
        <end position="435"/>
    </location>
</feature>
<dbReference type="CDD" id="cd13127">
    <property type="entry name" value="MATE_tuaB_like"/>
    <property type="match status" value="1"/>
</dbReference>
<protein>
    <submittedName>
        <fullName evidence="8">Lipopolysaccharide biosynthesis protein</fullName>
    </submittedName>
</protein>
<dbReference type="AlphaFoldDB" id="A0A8J2VML7"/>
<comment type="similarity">
    <text evidence="2">Belongs to the polysaccharide synthase family.</text>
</comment>
<evidence type="ECO:0000256" key="5">
    <source>
        <dbReference type="ARBA" id="ARBA00022989"/>
    </source>
</evidence>
<evidence type="ECO:0000256" key="2">
    <source>
        <dbReference type="ARBA" id="ARBA00007430"/>
    </source>
</evidence>
<dbReference type="GO" id="GO:0005886">
    <property type="term" value="C:plasma membrane"/>
    <property type="evidence" value="ECO:0007669"/>
    <property type="project" value="UniProtKB-SubCell"/>
</dbReference>
<keyword evidence="9" id="KW-1185">Reference proteome</keyword>
<comment type="caution">
    <text evidence="8">The sequence shown here is derived from an EMBL/GenBank/DDBJ whole genome shotgun (WGS) entry which is preliminary data.</text>
</comment>
<evidence type="ECO:0000313" key="9">
    <source>
        <dbReference type="Proteomes" id="UP000602745"/>
    </source>
</evidence>
<evidence type="ECO:0000256" key="1">
    <source>
        <dbReference type="ARBA" id="ARBA00004651"/>
    </source>
</evidence>